<reference evidence="2 3" key="1">
    <citation type="submission" date="2016-10" db="EMBL/GenBank/DDBJ databases">
        <authorList>
            <person name="de Groot N.N."/>
        </authorList>
    </citation>
    <scope>NUCLEOTIDE SEQUENCE [LARGE SCALE GENOMIC DNA]</scope>
    <source>
        <strain evidence="2 3">DSM 8512</strain>
    </source>
</reference>
<organism evidence="2 3">
    <name type="scientific">Paracoccus alcaliphilus</name>
    <dbReference type="NCBI Taxonomy" id="34002"/>
    <lineage>
        <taxon>Bacteria</taxon>
        <taxon>Pseudomonadati</taxon>
        <taxon>Pseudomonadota</taxon>
        <taxon>Alphaproteobacteria</taxon>
        <taxon>Rhodobacterales</taxon>
        <taxon>Paracoccaceae</taxon>
        <taxon>Paracoccus</taxon>
    </lineage>
</organism>
<gene>
    <name evidence="2" type="ORF">SAMN04489859_100415</name>
</gene>
<evidence type="ECO:0008006" key="4">
    <source>
        <dbReference type="Google" id="ProtNLM"/>
    </source>
</evidence>
<keyword evidence="3" id="KW-1185">Reference proteome</keyword>
<evidence type="ECO:0000313" key="3">
    <source>
        <dbReference type="Proteomes" id="UP000199054"/>
    </source>
</evidence>
<feature type="signal peptide" evidence="1">
    <location>
        <begin position="1"/>
        <end position="22"/>
    </location>
</feature>
<dbReference type="OrthoDB" id="7426809at2"/>
<dbReference type="Proteomes" id="UP000199054">
    <property type="component" value="Unassembled WGS sequence"/>
</dbReference>
<feature type="chain" id="PRO_5011548275" description="YARHG domain-containing protein" evidence="1">
    <location>
        <begin position="23"/>
        <end position="145"/>
    </location>
</feature>
<name>A0A1H8FEL4_9RHOB</name>
<dbReference type="STRING" id="34002.SAMN04489859_100415"/>
<dbReference type="AlphaFoldDB" id="A0A1H8FEL4"/>
<accession>A0A1H8FEL4</accession>
<evidence type="ECO:0000313" key="2">
    <source>
        <dbReference type="EMBL" id="SEN30020.1"/>
    </source>
</evidence>
<evidence type="ECO:0000256" key="1">
    <source>
        <dbReference type="SAM" id="SignalP"/>
    </source>
</evidence>
<protein>
    <recommendedName>
        <fullName evidence="4">YARHG domain-containing protein</fullName>
    </recommendedName>
</protein>
<proteinExistence type="predicted"/>
<sequence>MNLHVLSLLLAGGLVIAAPAMSQEIDFGDDSGEWALDGECDDKRFDGPGMTDTVLLDEDIGHDATDCRKAFKAGNISLRKVATVDIIHDGINFGTDAGDWANDNECDDPRFNGPGMTGTSLMDEDIRRDASDCLRAYRAGEIRLR</sequence>
<dbReference type="RefSeq" id="WP_090610618.1">
    <property type="nucleotide sequence ID" value="NZ_CP067124.1"/>
</dbReference>
<dbReference type="EMBL" id="FODE01000004">
    <property type="protein sequence ID" value="SEN30020.1"/>
    <property type="molecule type" value="Genomic_DNA"/>
</dbReference>
<keyword evidence="1" id="KW-0732">Signal</keyword>